<organism evidence="1 2">
    <name type="scientific">Enhygromyxa salina</name>
    <dbReference type="NCBI Taxonomy" id="215803"/>
    <lineage>
        <taxon>Bacteria</taxon>
        <taxon>Pseudomonadati</taxon>
        <taxon>Myxococcota</taxon>
        <taxon>Polyangia</taxon>
        <taxon>Nannocystales</taxon>
        <taxon>Nannocystaceae</taxon>
        <taxon>Enhygromyxa</taxon>
    </lineage>
</organism>
<dbReference type="Proteomes" id="UP000031599">
    <property type="component" value="Unassembled WGS sequence"/>
</dbReference>
<name>A0A0C2DGY7_9BACT</name>
<protein>
    <submittedName>
        <fullName evidence="1">Uncharacterized protein</fullName>
    </submittedName>
</protein>
<accession>A0A0C2DGY7</accession>
<comment type="caution">
    <text evidence="1">The sequence shown here is derived from an EMBL/GenBank/DDBJ whole genome shotgun (WGS) entry which is preliminary data.</text>
</comment>
<sequence>MDSVDFARAISTLGVDRGVDEFVRYGFQKRFGRMFFAVPLGRWTVSNSKGADLLAEIDPWLNRLRGFVGSGKAPASVASATRRLEGAIMEACQRDEWATTLEILIALGEVESTLGRAKDRWLRPLPPLSKAWFYRTCNDPSPEYRLAASLASAGIRPRQRPIALDKHRRWDWASPGSKTMTWVDTASLVENLLSLLRRREVEDQQRKGRAPHRDAADLGITRDSPNVGHPRCWASLADVTAFIDGPEVSGIDEQRLEALMSGLSLIDWARVNPRPPRSEYAVPPAGFSLLALAHGLEDPARAGHLLPATSGMLANAAAGRLDVASRLAIQRLRASGLPFALDRLGDDRARARRIAAALAFPLAPESLGRLKRMLFPRVSQNTDYEQEDVQQ</sequence>
<dbReference type="NCBIfam" id="TIGR04113">
    <property type="entry name" value="cas_csx17"/>
    <property type="match status" value="1"/>
</dbReference>
<evidence type="ECO:0000313" key="1">
    <source>
        <dbReference type="EMBL" id="KIG18937.1"/>
    </source>
</evidence>
<reference evidence="1 2" key="1">
    <citation type="submission" date="2014-12" db="EMBL/GenBank/DDBJ databases">
        <title>Genome assembly of Enhygromyxa salina DSM 15201.</title>
        <authorList>
            <person name="Sharma G."/>
            <person name="Subramanian S."/>
        </authorList>
    </citation>
    <scope>NUCLEOTIDE SEQUENCE [LARGE SCALE GENOMIC DNA]</scope>
    <source>
        <strain evidence="1 2">DSM 15201</strain>
    </source>
</reference>
<dbReference type="EMBL" id="JMCC02000007">
    <property type="protein sequence ID" value="KIG18937.1"/>
    <property type="molecule type" value="Genomic_DNA"/>
</dbReference>
<dbReference type="AlphaFoldDB" id="A0A0C2DGY7"/>
<dbReference type="InterPro" id="IPR026483">
    <property type="entry name" value="Cas_Csx17"/>
</dbReference>
<evidence type="ECO:0000313" key="2">
    <source>
        <dbReference type="Proteomes" id="UP000031599"/>
    </source>
</evidence>
<proteinExistence type="predicted"/>
<gene>
    <name evidence="1" type="ORF">DB30_06548</name>
</gene>